<dbReference type="InterPro" id="IPR000172">
    <property type="entry name" value="GMC_OxRdtase_N"/>
</dbReference>
<feature type="active site" description="Proton acceptor" evidence="7">
    <location>
        <position position="541"/>
    </location>
</feature>
<name>A0A0J0XC49_9TREE</name>
<dbReference type="GO" id="GO:0016614">
    <property type="term" value="F:oxidoreductase activity, acting on CH-OH group of donors"/>
    <property type="evidence" value="ECO:0007669"/>
    <property type="project" value="InterPro"/>
</dbReference>
<feature type="binding site" evidence="8">
    <location>
        <position position="531"/>
    </location>
    <ligand>
        <name>FAD</name>
        <dbReference type="ChEBI" id="CHEBI:57692"/>
    </ligand>
</feature>
<gene>
    <name evidence="12" type="ORF">CC85DRAFT_233638</name>
</gene>
<protein>
    <submittedName>
        <fullName evidence="12">Alcohol oxidase</fullName>
    </submittedName>
</protein>
<feature type="binding site" evidence="8">
    <location>
        <begin position="497"/>
        <end position="498"/>
    </location>
    <ligand>
        <name>FAD</name>
        <dbReference type="ChEBI" id="CHEBI:57692"/>
    </ligand>
</feature>
<dbReference type="Gene3D" id="3.50.50.60">
    <property type="entry name" value="FAD/NAD(P)-binding domain"/>
    <property type="match status" value="1"/>
</dbReference>
<dbReference type="InterPro" id="IPR012132">
    <property type="entry name" value="GMC_OxRdtase"/>
</dbReference>
<dbReference type="EMBL" id="KQ087292">
    <property type="protein sequence ID" value="KLT38640.1"/>
    <property type="molecule type" value="Genomic_DNA"/>
</dbReference>
<evidence type="ECO:0000256" key="6">
    <source>
        <dbReference type="ARBA" id="ARBA00023002"/>
    </source>
</evidence>
<evidence type="ECO:0000256" key="7">
    <source>
        <dbReference type="PIRSR" id="PIRSR000137-1"/>
    </source>
</evidence>
<feature type="domain" description="Glucose-methanol-choline oxidoreductase N-terminal" evidence="10">
    <location>
        <begin position="91"/>
        <end position="114"/>
    </location>
</feature>
<dbReference type="GeneID" id="28980674"/>
<comment type="similarity">
    <text evidence="2 9">Belongs to the GMC oxidoreductase family.</text>
</comment>
<evidence type="ECO:0000256" key="9">
    <source>
        <dbReference type="RuleBase" id="RU003968"/>
    </source>
</evidence>
<dbReference type="PROSITE" id="PS00624">
    <property type="entry name" value="GMC_OXRED_2"/>
    <property type="match status" value="1"/>
</dbReference>
<dbReference type="STRING" id="879819.A0A0J0XC49"/>
<evidence type="ECO:0000256" key="8">
    <source>
        <dbReference type="PIRSR" id="PIRSR000137-2"/>
    </source>
</evidence>
<dbReference type="GO" id="GO:0050660">
    <property type="term" value="F:flavin adenine dinucleotide binding"/>
    <property type="evidence" value="ECO:0007669"/>
    <property type="project" value="InterPro"/>
</dbReference>
<feature type="non-terminal residue" evidence="12">
    <location>
        <position position="560"/>
    </location>
</feature>
<proteinExistence type="inferred from homology"/>
<dbReference type="OrthoDB" id="269227at2759"/>
<accession>A0A0J0XC49</accession>
<evidence type="ECO:0000259" key="11">
    <source>
        <dbReference type="PROSITE" id="PS00624"/>
    </source>
</evidence>
<dbReference type="SUPFAM" id="SSF54373">
    <property type="entry name" value="FAD-linked reductases, C-terminal domain"/>
    <property type="match status" value="1"/>
</dbReference>
<feature type="domain" description="Glucose-methanol-choline oxidoreductase N-terminal" evidence="11">
    <location>
        <begin position="274"/>
        <end position="288"/>
    </location>
</feature>
<dbReference type="PROSITE" id="PS00623">
    <property type="entry name" value="GMC_OXRED_1"/>
    <property type="match status" value="1"/>
</dbReference>
<dbReference type="InterPro" id="IPR007867">
    <property type="entry name" value="GMC_OxRtase_C"/>
</dbReference>
<keyword evidence="4" id="KW-0732">Signal</keyword>
<dbReference type="PANTHER" id="PTHR11552:SF201">
    <property type="entry name" value="GLUCOSE-METHANOL-CHOLINE OXIDOREDUCTASE N-TERMINAL DOMAIN-CONTAINING PROTEIN"/>
    <property type="match status" value="1"/>
</dbReference>
<dbReference type="InterPro" id="IPR036188">
    <property type="entry name" value="FAD/NAD-bd_sf"/>
</dbReference>
<dbReference type="Gene3D" id="3.30.560.10">
    <property type="entry name" value="Glucose Oxidase, domain 3"/>
    <property type="match status" value="1"/>
</dbReference>
<comment type="cofactor">
    <cofactor evidence="1 8">
        <name>FAD</name>
        <dbReference type="ChEBI" id="CHEBI:57692"/>
    </cofactor>
</comment>
<evidence type="ECO:0000256" key="5">
    <source>
        <dbReference type="ARBA" id="ARBA00022827"/>
    </source>
</evidence>
<dbReference type="Pfam" id="PF05199">
    <property type="entry name" value="GMC_oxred_C"/>
    <property type="match status" value="1"/>
</dbReference>
<dbReference type="PIRSF" id="PIRSF000137">
    <property type="entry name" value="Alcohol_oxidase"/>
    <property type="match status" value="1"/>
</dbReference>
<dbReference type="SUPFAM" id="SSF51905">
    <property type="entry name" value="FAD/NAD(P)-binding domain"/>
    <property type="match status" value="1"/>
</dbReference>
<evidence type="ECO:0000256" key="1">
    <source>
        <dbReference type="ARBA" id="ARBA00001974"/>
    </source>
</evidence>
<keyword evidence="3 9" id="KW-0285">Flavoprotein</keyword>
<evidence type="ECO:0000256" key="3">
    <source>
        <dbReference type="ARBA" id="ARBA00022630"/>
    </source>
</evidence>
<evidence type="ECO:0000256" key="2">
    <source>
        <dbReference type="ARBA" id="ARBA00010790"/>
    </source>
</evidence>
<evidence type="ECO:0000256" key="4">
    <source>
        <dbReference type="ARBA" id="ARBA00022729"/>
    </source>
</evidence>
<sequence length="560" mass="59693">ITDGAAVGGQTYDYVIAGGGLSGVVLAARLSEDASKTVLVIEAGKDESNNNLVKGQYADRYQQAFNTPVDWAYETVAQSNANGQRQIMRSGKALGGSTVINGMAWSKPHDFQLDAFESVGIAGVSWASLQRYMLQVENFHAPDPSQGVTYTPSCRGTGGLIDTCIIGTPAKFEADFTAALRGLGLPFVDDLTCGTPAGLGPMSHNSFNNIRSDAYRAYLLGTTKPNLTILTSATVGKVVLSNDTVPRATGLELRDSSGQTYTAYARREVLMATGSLRTPVILQHSGIGPASFLASAGVQQRVDLPVGQNLIDQVTTTTNWNIDGAGGGGQPITWPRFDDLFKDADAVRARGMLENNLGAWAQDAVAAGAAGSVAGIQKVLEIQRDWILSRDAGMSENYDYTYGTTLGWDSWFLLPFGRGSVRITNADAYGSFSIDPRYFANEFDTLASGATARFTRLASNSGPLVDHVTGERDPGSATSNDLDDWAAWVKTHYRSNWHPIGTAAMMSKELGGCVDARHRVYGVGGLRVVDGSNLPFQLSSHLMTVLYGLAERAAELIAAD</sequence>
<organism evidence="12 13">
    <name type="scientific">Cutaneotrichosporon oleaginosum</name>
    <dbReference type="NCBI Taxonomy" id="879819"/>
    <lineage>
        <taxon>Eukaryota</taxon>
        <taxon>Fungi</taxon>
        <taxon>Dikarya</taxon>
        <taxon>Basidiomycota</taxon>
        <taxon>Agaricomycotina</taxon>
        <taxon>Tremellomycetes</taxon>
        <taxon>Trichosporonales</taxon>
        <taxon>Trichosporonaceae</taxon>
        <taxon>Cutaneotrichosporon</taxon>
    </lineage>
</organism>
<feature type="non-terminal residue" evidence="12">
    <location>
        <position position="1"/>
    </location>
</feature>
<dbReference type="PANTHER" id="PTHR11552">
    <property type="entry name" value="GLUCOSE-METHANOL-CHOLINE GMC OXIDOREDUCTASE"/>
    <property type="match status" value="1"/>
</dbReference>
<dbReference type="Gene3D" id="4.10.450.10">
    <property type="entry name" value="Glucose Oxidase, domain 2"/>
    <property type="match status" value="1"/>
</dbReference>
<evidence type="ECO:0000313" key="12">
    <source>
        <dbReference type="EMBL" id="KLT38640.1"/>
    </source>
</evidence>
<dbReference type="AlphaFoldDB" id="A0A0J0XC49"/>
<evidence type="ECO:0000259" key="10">
    <source>
        <dbReference type="PROSITE" id="PS00623"/>
    </source>
</evidence>
<dbReference type="Pfam" id="PF00732">
    <property type="entry name" value="GMC_oxred_N"/>
    <property type="match status" value="1"/>
</dbReference>
<dbReference type="InterPro" id="IPR027424">
    <property type="entry name" value="Glucose_Oxidase_domain_2"/>
</dbReference>
<feature type="active site" description="Proton donor" evidence="7">
    <location>
        <position position="498"/>
    </location>
</feature>
<keyword evidence="6" id="KW-0560">Oxidoreductase</keyword>
<feature type="binding site" evidence="8">
    <location>
        <position position="235"/>
    </location>
    <ligand>
        <name>FAD</name>
        <dbReference type="ChEBI" id="CHEBI:57692"/>
    </ligand>
</feature>
<reference evidence="12 13" key="1">
    <citation type="submission" date="2015-03" db="EMBL/GenBank/DDBJ databases">
        <title>Genomics and transcriptomics of the oil-accumulating basidiomycete yeast T. oleaginosus allow insights into substrate utilization and the diverse evolutionary trajectories of mating systems in fungi.</title>
        <authorList>
            <consortium name="DOE Joint Genome Institute"/>
            <person name="Kourist R."/>
            <person name="Kracht O."/>
            <person name="Bracharz F."/>
            <person name="Lipzen A."/>
            <person name="Nolan M."/>
            <person name="Ohm R."/>
            <person name="Grigoriev I."/>
            <person name="Sun S."/>
            <person name="Heitman J."/>
            <person name="Bruck T."/>
            <person name="Nowrousian M."/>
        </authorList>
    </citation>
    <scope>NUCLEOTIDE SEQUENCE [LARGE SCALE GENOMIC DNA]</scope>
    <source>
        <strain evidence="12 13">IBC0246</strain>
    </source>
</reference>
<evidence type="ECO:0000313" key="13">
    <source>
        <dbReference type="Proteomes" id="UP000053611"/>
    </source>
</evidence>
<keyword evidence="5 8" id="KW-0274">FAD</keyword>
<keyword evidence="13" id="KW-1185">Reference proteome</keyword>
<dbReference type="Proteomes" id="UP000053611">
    <property type="component" value="Unassembled WGS sequence"/>
</dbReference>